<dbReference type="PROSITE" id="PS00486">
    <property type="entry name" value="DNA_MISMATCH_REPAIR_2"/>
    <property type="match status" value="1"/>
</dbReference>
<dbReference type="OrthoDB" id="295033at2759"/>
<organism evidence="5 6">
    <name type="scientific">Lepeophtheirus salmonis</name>
    <name type="common">Salmon louse</name>
    <name type="synonym">Caligus salmonis</name>
    <dbReference type="NCBI Taxonomy" id="72036"/>
    <lineage>
        <taxon>Eukaryota</taxon>
        <taxon>Metazoa</taxon>
        <taxon>Ecdysozoa</taxon>
        <taxon>Arthropoda</taxon>
        <taxon>Crustacea</taxon>
        <taxon>Multicrustacea</taxon>
        <taxon>Hexanauplia</taxon>
        <taxon>Copepoda</taxon>
        <taxon>Siphonostomatoida</taxon>
        <taxon>Caligidae</taxon>
        <taxon>Lepeophtheirus</taxon>
    </lineage>
</organism>
<evidence type="ECO:0000313" key="6">
    <source>
        <dbReference type="Proteomes" id="UP000675881"/>
    </source>
</evidence>
<keyword evidence="6" id="KW-1185">Reference proteome</keyword>
<dbReference type="Proteomes" id="UP000675881">
    <property type="component" value="Chromosome 1"/>
</dbReference>
<dbReference type="InterPro" id="IPR000432">
    <property type="entry name" value="DNA_mismatch_repair_MutS_C"/>
</dbReference>
<dbReference type="SMART" id="SM00534">
    <property type="entry name" value="MUTSac"/>
    <property type="match status" value="1"/>
</dbReference>
<evidence type="ECO:0000256" key="1">
    <source>
        <dbReference type="ARBA" id="ARBA00022741"/>
    </source>
</evidence>
<dbReference type="PANTHER" id="PTHR11361:SF35">
    <property type="entry name" value="DNA MISMATCH REPAIR PROTEIN MSH2"/>
    <property type="match status" value="1"/>
</dbReference>
<dbReference type="InterPro" id="IPR027417">
    <property type="entry name" value="P-loop_NTPase"/>
</dbReference>
<dbReference type="EMBL" id="HG994580">
    <property type="protein sequence ID" value="CAF2767334.1"/>
    <property type="molecule type" value="Genomic_DNA"/>
</dbReference>
<evidence type="ECO:0000256" key="3">
    <source>
        <dbReference type="ARBA" id="ARBA00023125"/>
    </source>
</evidence>
<dbReference type="InterPro" id="IPR045076">
    <property type="entry name" value="MutS"/>
</dbReference>
<dbReference type="GO" id="GO:0140664">
    <property type="term" value="F:ATP-dependent DNA damage sensor activity"/>
    <property type="evidence" value="ECO:0007669"/>
    <property type="project" value="InterPro"/>
</dbReference>
<sequence length="470" mass="53607">MKGYQAMINKSLDFEAIKDGEFFIRPTFDEGMVELRNQMKDLRGEMESENETVISDLEMDSTKHMRLEYSDTHGYHFRVTLKYELSLRDHEDNYNIIEAAKNGIKFQTKALTRMSEDYEAMKAQYNVLQERILEEILDIAFGYSKFIFRIGQSISKLDVLVSFAVAALASPIPYIKPTIREPSSHRIIKMMGVRHPILEIAACMSSYIPNDIHFDSMVNRFHILTGPNLGGKSTYMRSIAVSLVMAQIGCFVPCDEAEFSIVDKILVRVGAEDRQFEGVSTFMAEMLDVANILRNATTQSLAIIDEIGRGTSTYDGIGVAYAVADKIIREMNIFTIFATHFFELTELGDIHESVRNYHVSADTESGVFTLLYKVLEGKCNKSFGIEVAKLCKLPDKVIEESEEILEKYERNSSIGKMLNFDDDQLIELENILESLPSGSEERKKCLKNVKENFFSEEKWKKLMDTIKSNQ</sequence>
<keyword evidence="1" id="KW-0547">Nucleotide-binding</keyword>
<proteinExistence type="predicted"/>
<protein>
    <submittedName>
        <fullName evidence="5">MSH2</fullName>
    </submittedName>
</protein>
<dbReference type="InterPro" id="IPR036187">
    <property type="entry name" value="DNA_mismatch_repair_MutS_sf"/>
</dbReference>
<evidence type="ECO:0000259" key="4">
    <source>
        <dbReference type="PROSITE" id="PS00486"/>
    </source>
</evidence>
<accession>A0A7R8CCD3</accession>
<dbReference type="SUPFAM" id="SSF48334">
    <property type="entry name" value="DNA repair protein MutS, domain III"/>
    <property type="match status" value="1"/>
</dbReference>
<dbReference type="Pfam" id="PF00488">
    <property type="entry name" value="MutS_V"/>
    <property type="match status" value="1"/>
</dbReference>
<dbReference type="Gene3D" id="1.10.1420.10">
    <property type="match status" value="1"/>
</dbReference>
<reference evidence="5" key="1">
    <citation type="submission" date="2021-02" db="EMBL/GenBank/DDBJ databases">
        <authorList>
            <person name="Bekaert M."/>
        </authorList>
    </citation>
    <scope>NUCLEOTIDE SEQUENCE</scope>
    <source>
        <strain evidence="5">IoA-00</strain>
    </source>
</reference>
<gene>
    <name evidence="5" type="ORF">LSAA_719</name>
</gene>
<keyword evidence="3" id="KW-0238">DNA-binding</keyword>
<keyword evidence="2" id="KW-0067">ATP-binding</keyword>
<evidence type="ECO:0000256" key="2">
    <source>
        <dbReference type="ARBA" id="ARBA00022840"/>
    </source>
</evidence>
<dbReference type="GO" id="GO:0005524">
    <property type="term" value="F:ATP binding"/>
    <property type="evidence" value="ECO:0007669"/>
    <property type="project" value="UniProtKB-KW"/>
</dbReference>
<dbReference type="PANTHER" id="PTHR11361">
    <property type="entry name" value="DNA MISMATCH REPAIR PROTEIN MUTS FAMILY MEMBER"/>
    <property type="match status" value="1"/>
</dbReference>
<dbReference type="GO" id="GO:0006298">
    <property type="term" value="P:mismatch repair"/>
    <property type="evidence" value="ECO:0007669"/>
    <property type="project" value="InterPro"/>
</dbReference>
<feature type="domain" description="DNA mismatch repair proteins mutS family" evidence="4">
    <location>
        <begin position="300"/>
        <end position="316"/>
    </location>
</feature>
<name>A0A7R8CCD3_LEPSM</name>
<dbReference type="AlphaFoldDB" id="A0A7R8CCD3"/>
<dbReference type="Pfam" id="PF05190">
    <property type="entry name" value="MutS_IV"/>
    <property type="match status" value="1"/>
</dbReference>
<dbReference type="SUPFAM" id="SSF52540">
    <property type="entry name" value="P-loop containing nucleoside triphosphate hydrolases"/>
    <property type="match status" value="1"/>
</dbReference>
<dbReference type="GO" id="GO:0006312">
    <property type="term" value="P:mitotic recombination"/>
    <property type="evidence" value="ECO:0007669"/>
    <property type="project" value="TreeGrafter"/>
</dbReference>
<dbReference type="GO" id="GO:0032301">
    <property type="term" value="C:MutSalpha complex"/>
    <property type="evidence" value="ECO:0007669"/>
    <property type="project" value="TreeGrafter"/>
</dbReference>
<dbReference type="InterPro" id="IPR007861">
    <property type="entry name" value="DNA_mismatch_repair_MutS_clamp"/>
</dbReference>
<dbReference type="GO" id="GO:0030983">
    <property type="term" value="F:mismatched DNA binding"/>
    <property type="evidence" value="ECO:0007669"/>
    <property type="project" value="InterPro"/>
</dbReference>
<evidence type="ECO:0000313" key="5">
    <source>
        <dbReference type="EMBL" id="CAF2767334.1"/>
    </source>
</evidence>
<dbReference type="Gene3D" id="3.40.50.300">
    <property type="entry name" value="P-loop containing nucleotide triphosphate hydrolases"/>
    <property type="match status" value="1"/>
</dbReference>